<reference evidence="1 2" key="1">
    <citation type="journal article" date="2018" name="Mar. Genomics">
        <title>Complete genome sequence of Marinifilaceae bacterium strain SPP2, isolated from the Antarctic marine sediment.</title>
        <authorList>
            <person name="Watanabe M."/>
            <person name="Kojima H."/>
            <person name="Fukui M."/>
        </authorList>
    </citation>
    <scope>NUCLEOTIDE SEQUENCE [LARGE SCALE GENOMIC DNA]</scope>
    <source>
        <strain evidence="1 2">SPP2</strain>
    </source>
</reference>
<evidence type="ECO:0008006" key="3">
    <source>
        <dbReference type="Google" id="ProtNLM"/>
    </source>
</evidence>
<dbReference type="Gene3D" id="2.115.10.20">
    <property type="entry name" value="Glycosyl hydrolase domain, family 43"/>
    <property type="match status" value="1"/>
</dbReference>
<dbReference type="SUPFAM" id="SSF75005">
    <property type="entry name" value="Arabinanase/levansucrase/invertase"/>
    <property type="match status" value="2"/>
</dbReference>
<dbReference type="CDD" id="cd08994">
    <property type="entry name" value="GH43_62_32_68_117_130-like"/>
    <property type="match status" value="1"/>
</dbReference>
<proteinExistence type="predicted"/>
<dbReference type="KEGG" id="mbas:ALGA_0692"/>
<dbReference type="EMBL" id="AP018042">
    <property type="protein sequence ID" value="BAX79081.1"/>
    <property type="molecule type" value="Genomic_DNA"/>
</dbReference>
<protein>
    <recommendedName>
        <fullName evidence="3">Glycosyl hydrolase family 43</fullName>
    </recommendedName>
</protein>
<accession>A0A1Y1CIH9</accession>
<gene>
    <name evidence="1" type="ORF">ALGA_0692</name>
</gene>
<evidence type="ECO:0000313" key="2">
    <source>
        <dbReference type="Proteomes" id="UP000218267"/>
    </source>
</evidence>
<evidence type="ECO:0000313" key="1">
    <source>
        <dbReference type="EMBL" id="BAX79081.1"/>
    </source>
</evidence>
<organism evidence="1 2">
    <name type="scientific">Labilibaculum antarcticum</name>
    <dbReference type="NCBI Taxonomy" id="1717717"/>
    <lineage>
        <taxon>Bacteria</taxon>
        <taxon>Pseudomonadati</taxon>
        <taxon>Bacteroidota</taxon>
        <taxon>Bacteroidia</taxon>
        <taxon>Marinilabiliales</taxon>
        <taxon>Marinifilaceae</taxon>
        <taxon>Labilibaculum</taxon>
    </lineage>
</organism>
<dbReference type="AlphaFoldDB" id="A0A1Y1CIH9"/>
<name>A0A1Y1CIH9_9BACT</name>
<sequence>MMFGMIQGNSWEMLVKRTLSFSLFSMLTISISFAQVDKTLIDYFLPIPIQSVLVSEGTWGETNVFPRDTTNGLEDATLKKWCYWDGSIVKDDEGLYHMYASHWTQEMTHRDGWHIGTKAIHSVSENVLGPYVEKGLVYPNWKEGLGHNTVALRTHDGKYAVIISEVTRGEIFISNSPNGPFKLLGEIKVDPNGFDPGLARYGNKNAGAVRGGVVGHMSNVSLLLRPDGNYMIIPRSTAPMISENGILGPYKIMGDKIYKGMEGIPQEKMEDPTVWYSGDMYHMVVNHHGVDSSYHFTSPDGIHNWKSRGIAFSKNAAIFKYTNGIVNQWSIVQRMTVYVENGHPTHFLFSVIDVPKGKDRQNDNHGSKILVVPFDGKAFDKDMRKLVQSEKKGGRKSN</sequence>
<dbReference type="InterPro" id="IPR023296">
    <property type="entry name" value="Glyco_hydro_beta-prop_sf"/>
</dbReference>
<keyword evidence="2" id="KW-1185">Reference proteome</keyword>
<reference evidence="2" key="2">
    <citation type="journal article" date="2020" name="Antonie Van Leeuwenhoek">
        <title>Labilibaculum antarcticum sp. nov., a novel facultative anaerobic, psychrotorelant bacterium isolated from marine sediment of Antarctica.</title>
        <authorList>
            <person name="Watanabe M."/>
            <person name="Kojima H."/>
            <person name="Fukui M."/>
        </authorList>
    </citation>
    <scope>NUCLEOTIDE SEQUENCE [LARGE SCALE GENOMIC DNA]</scope>
    <source>
        <strain evidence="2">SPP2</strain>
    </source>
</reference>
<dbReference type="Proteomes" id="UP000218267">
    <property type="component" value="Chromosome"/>
</dbReference>